<proteinExistence type="inferred from homology"/>
<dbReference type="InterPro" id="IPR032466">
    <property type="entry name" value="Metal_Hydrolase"/>
</dbReference>
<dbReference type="InterPro" id="IPR011059">
    <property type="entry name" value="Metal-dep_hydrolase_composite"/>
</dbReference>
<dbReference type="AlphaFoldDB" id="A0A399JGF2"/>
<dbReference type="PANTHER" id="PTHR11113:SF14">
    <property type="entry name" value="N-ACETYLGLUCOSAMINE-6-PHOSPHATE DEACETYLASE"/>
    <property type="match status" value="1"/>
</dbReference>
<dbReference type="GO" id="GO:0008448">
    <property type="term" value="F:N-acetylglucosamine-6-phosphate deacetylase activity"/>
    <property type="evidence" value="ECO:0007669"/>
    <property type="project" value="TreeGrafter"/>
</dbReference>
<dbReference type="Gene3D" id="2.30.40.10">
    <property type="entry name" value="Urease, subunit C, domain 1"/>
    <property type="match status" value="1"/>
</dbReference>
<dbReference type="GO" id="GO:0006046">
    <property type="term" value="P:N-acetylglucosamine catabolic process"/>
    <property type="evidence" value="ECO:0007669"/>
    <property type="project" value="TreeGrafter"/>
</dbReference>
<dbReference type="SUPFAM" id="SSF51556">
    <property type="entry name" value="Metallo-dependent hydrolases"/>
    <property type="match status" value="1"/>
</dbReference>
<evidence type="ECO:0000256" key="2">
    <source>
        <dbReference type="ARBA" id="ARBA00022801"/>
    </source>
</evidence>
<evidence type="ECO:0000313" key="4">
    <source>
        <dbReference type="Proteomes" id="UP000265419"/>
    </source>
</evidence>
<accession>A0A399JGF2</accession>
<evidence type="ECO:0000313" key="3">
    <source>
        <dbReference type="EMBL" id="RII43259.1"/>
    </source>
</evidence>
<dbReference type="PANTHER" id="PTHR11113">
    <property type="entry name" value="N-ACETYLGLUCOSAMINE-6-PHOSPHATE DEACETYLASE"/>
    <property type="match status" value="1"/>
</dbReference>
<name>A0A399JGF2_9MICC</name>
<dbReference type="RefSeq" id="WP_119423631.1">
    <property type="nucleotide sequence ID" value="NZ_QQXK01000004.1"/>
</dbReference>
<comment type="similarity">
    <text evidence="1">Belongs to the metallo-dependent hydrolases superfamily. NagA family.</text>
</comment>
<gene>
    <name evidence="3" type="ORF">DWB68_02845</name>
</gene>
<keyword evidence="2" id="KW-0378">Hydrolase</keyword>
<dbReference type="Proteomes" id="UP000265419">
    <property type="component" value="Unassembled WGS sequence"/>
</dbReference>
<sequence>MRQIIHSARRLDRLQGVPASLPAPVGNEWIALNDGVLEAEGRGATWRSLGWADAAVLDAAGRLLTAGWVDQHCHGAAAVDFDGEADYSPAVQAQRAHGTRSLVASLVTNPLDVEAAAASRLAAAVKASDTLVGIHLEGPFLDHGHKGAHAPQHLRPAALADVQRLYDACDGELKQITLAPEHDEGLAATRWLSERGVAVAVGHTSCTRDVAMAAFDAGASVLTHAFNGMPGLHHREPGPLGAALDSPHVTLELIADLVHVAPTLIRTLFAAAPGRVALITDAMSATGCSDGEYMLGELAVDVLDGVARLREGGSIAGSTLTMDEAVLRTVGCGVPVQDAVAAATLTPARAMSLPLFPAVGGRIDPFLVDQTGAATAA</sequence>
<dbReference type="EMBL" id="QQXK01000004">
    <property type="protein sequence ID" value="RII43259.1"/>
    <property type="molecule type" value="Genomic_DNA"/>
</dbReference>
<protein>
    <submittedName>
        <fullName evidence="3">N-acetylglucosamine-6-phosphate deacetylase</fullName>
    </submittedName>
</protein>
<reference evidence="3 4" key="1">
    <citation type="submission" date="2018-07" db="EMBL/GenBank/DDBJ databases">
        <title>Arthrobacter sp. nov., isolated from raw cow's milk with high bacterial count.</title>
        <authorList>
            <person name="Hahne J."/>
            <person name="Isele D."/>
            <person name="Lipski A."/>
        </authorList>
    </citation>
    <scope>NUCLEOTIDE SEQUENCE [LARGE SCALE GENOMIC DNA]</scope>
    <source>
        <strain evidence="3 4">JZ R-35</strain>
    </source>
</reference>
<dbReference type="Gene3D" id="3.20.20.140">
    <property type="entry name" value="Metal-dependent hydrolases"/>
    <property type="match status" value="1"/>
</dbReference>
<evidence type="ECO:0000256" key="1">
    <source>
        <dbReference type="ARBA" id="ARBA00010716"/>
    </source>
</evidence>
<organism evidence="3 4">
    <name type="scientific">Galactobacter valiniphilus</name>
    <dbReference type="NCBI Taxonomy" id="2676122"/>
    <lineage>
        <taxon>Bacteria</taxon>
        <taxon>Bacillati</taxon>
        <taxon>Actinomycetota</taxon>
        <taxon>Actinomycetes</taxon>
        <taxon>Micrococcales</taxon>
        <taxon>Micrococcaceae</taxon>
        <taxon>Galactobacter</taxon>
    </lineage>
</organism>
<comment type="caution">
    <text evidence="3">The sequence shown here is derived from an EMBL/GenBank/DDBJ whole genome shotgun (WGS) entry which is preliminary data.</text>
</comment>
<keyword evidence="4" id="KW-1185">Reference proteome</keyword>